<dbReference type="OrthoDB" id="545379at2759"/>
<reference evidence="2 3" key="1">
    <citation type="journal article" date="2009" name="Science">
        <title>Green evolution and dynamic adaptations revealed by genomes of the marine picoeukaryotes Micromonas.</title>
        <authorList>
            <person name="Worden A.Z."/>
            <person name="Lee J.H."/>
            <person name="Mock T."/>
            <person name="Rouze P."/>
            <person name="Simmons M.P."/>
            <person name="Aerts A.L."/>
            <person name="Allen A.E."/>
            <person name="Cuvelier M.L."/>
            <person name="Derelle E."/>
            <person name="Everett M.V."/>
            <person name="Foulon E."/>
            <person name="Grimwood J."/>
            <person name="Gundlach H."/>
            <person name="Henrissat B."/>
            <person name="Napoli C."/>
            <person name="McDonald S.M."/>
            <person name="Parker M.S."/>
            <person name="Rombauts S."/>
            <person name="Salamov A."/>
            <person name="Von Dassow P."/>
            <person name="Badger J.H."/>
            <person name="Coutinho P.M."/>
            <person name="Demir E."/>
            <person name="Dubchak I."/>
            <person name="Gentemann C."/>
            <person name="Eikrem W."/>
            <person name="Gready J.E."/>
            <person name="John U."/>
            <person name="Lanier W."/>
            <person name="Lindquist E.A."/>
            <person name="Lucas S."/>
            <person name="Mayer K.F."/>
            <person name="Moreau H."/>
            <person name="Not F."/>
            <person name="Otillar R."/>
            <person name="Panaud O."/>
            <person name="Pangilinan J."/>
            <person name="Paulsen I."/>
            <person name="Piegu B."/>
            <person name="Poliakov A."/>
            <person name="Robbens S."/>
            <person name="Schmutz J."/>
            <person name="Toulza E."/>
            <person name="Wyss T."/>
            <person name="Zelensky A."/>
            <person name="Zhou K."/>
            <person name="Armbrust E.V."/>
            <person name="Bhattacharya D."/>
            <person name="Goodenough U.W."/>
            <person name="Van de Peer Y."/>
            <person name="Grigoriev I.V."/>
        </authorList>
    </citation>
    <scope>NUCLEOTIDE SEQUENCE [LARGE SCALE GENOMIC DNA]</scope>
    <source>
        <strain evidence="3">RCC299 / NOUM17</strain>
    </source>
</reference>
<keyword evidence="3" id="KW-1185">Reference proteome</keyword>
<dbReference type="Proteomes" id="UP000002009">
    <property type="component" value="Chromosome 5"/>
</dbReference>
<dbReference type="RefSeq" id="XP_002502438.1">
    <property type="nucleotide sequence ID" value="XM_002502392.1"/>
</dbReference>
<feature type="compositionally biased region" description="Low complexity" evidence="1">
    <location>
        <begin position="1"/>
        <end position="16"/>
    </location>
</feature>
<accession>C1E5V0</accession>
<dbReference type="InParanoid" id="C1E5V0"/>
<dbReference type="GeneID" id="8243348"/>
<dbReference type="KEGG" id="mis:MICPUN_58444"/>
<sequence>MSTRGPATVVTTATRVPPHRRAAKGSRSAVVASATRRGDGDDGRVDRAADVVVVVGRRTALGMGASALMSASPLAARAEDADPWEGSYVKPALTVPQYLDKIATSRGPAFEELRELTDQLKFSQLNNALVIAPFDDVRQSAYFLPWALVKLDEDAGVAAQRRWLDFRERLIQLDETSIDAGRREADETDVGRCVDRLEAALDELIAAVPTSSR</sequence>
<evidence type="ECO:0000256" key="1">
    <source>
        <dbReference type="SAM" id="MobiDB-lite"/>
    </source>
</evidence>
<feature type="region of interest" description="Disordered" evidence="1">
    <location>
        <begin position="1"/>
        <end position="43"/>
    </location>
</feature>
<dbReference type="AlphaFoldDB" id="C1E5V0"/>
<organism evidence="2 3">
    <name type="scientific">Micromonas commoda (strain RCC299 / NOUM17 / CCMP2709)</name>
    <name type="common">Picoplanktonic green alga</name>
    <dbReference type="NCBI Taxonomy" id="296587"/>
    <lineage>
        <taxon>Eukaryota</taxon>
        <taxon>Viridiplantae</taxon>
        <taxon>Chlorophyta</taxon>
        <taxon>Mamiellophyceae</taxon>
        <taxon>Mamiellales</taxon>
        <taxon>Mamiellaceae</taxon>
        <taxon>Micromonas</taxon>
    </lineage>
</organism>
<gene>
    <name evidence="2" type="ORF">MICPUN_58444</name>
</gene>
<proteinExistence type="predicted"/>
<name>C1E5V0_MICCC</name>
<protein>
    <submittedName>
        <fullName evidence="2">Uncharacterized protein</fullName>
    </submittedName>
</protein>
<evidence type="ECO:0000313" key="2">
    <source>
        <dbReference type="EMBL" id="ACO63696.1"/>
    </source>
</evidence>
<dbReference type="EMBL" id="CP001326">
    <property type="protein sequence ID" value="ACO63696.1"/>
    <property type="molecule type" value="Genomic_DNA"/>
</dbReference>
<evidence type="ECO:0000313" key="3">
    <source>
        <dbReference type="Proteomes" id="UP000002009"/>
    </source>
</evidence>